<evidence type="ECO:0000256" key="8">
    <source>
        <dbReference type="ARBA" id="ARBA00022741"/>
    </source>
</evidence>
<dbReference type="CDD" id="cd11534">
    <property type="entry name" value="NTP-PPase_HisIE_like"/>
    <property type="match status" value="1"/>
</dbReference>
<dbReference type="GO" id="GO:0004635">
    <property type="term" value="F:phosphoribosyl-AMP cyclohydrolase activity"/>
    <property type="evidence" value="ECO:0007669"/>
    <property type="project" value="UniProtKB-UniRule"/>
</dbReference>
<dbReference type="FunFam" id="3.10.20.810:FF:000001">
    <property type="entry name" value="Histidine biosynthesis bifunctional protein HisIE"/>
    <property type="match status" value="1"/>
</dbReference>
<evidence type="ECO:0000256" key="3">
    <source>
        <dbReference type="ARBA" id="ARBA00005169"/>
    </source>
</evidence>
<dbReference type="InterPro" id="IPR002496">
    <property type="entry name" value="PRib_AMP_CycHydrolase_dom"/>
</dbReference>
<dbReference type="Pfam" id="PF01502">
    <property type="entry name" value="PRA-CH"/>
    <property type="match status" value="1"/>
</dbReference>
<keyword evidence="7 13" id="KW-0028">Amino-acid biosynthesis</keyword>
<evidence type="ECO:0000256" key="7">
    <source>
        <dbReference type="ARBA" id="ARBA00022605"/>
    </source>
</evidence>
<dbReference type="Gene3D" id="1.10.287.1080">
    <property type="entry name" value="MazG-like"/>
    <property type="match status" value="1"/>
</dbReference>
<dbReference type="SUPFAM" id="SSF141734">
    <property type="entry name" value="HisI-like"/>
    <property type="match status" value="1"/>
</dbReference>
<evidence type="ECO:0000259" key="14">
    <source>
        <dbReference type="Pfam" id="PF01502"/>
    </source>
</evidence>
<comment type="pathway">
    <text evidence="4 13">Amino-acid biosynthesis; L-histidine biosynthesis; L-histidine from 5-phospho-alpha-D-ribose 1-diphosphate: step 2/9.</text>
</comment>
<keyword evidence="8 13" id="KW-0547">Nucleotide-binding</keyword>
<dbReference type="NCBIfam" id="NF002747">
    <property type="entry name" value="PRK02759.1"/>
    <property type="match status" value="1"/>
</dbReference>
<dbReference type="GO" id="GO:0000105">
    <property type="term" value="P:L-histidine biosynthetic process"/>
    <property type="evidence" value="ECO:0007669"/>
    <property type="project" value="UniProtKB-UniRule"/>
</dbReference>
<comment type="subcellular location">
    <subcellularLocation>
        <location evidence="13">Cytoplasm</location>
    </subcellularLocation>
</comment>
<dbReference type="PANTHER" id="PTHR42945:SF1">
    <property type="entry name" value="HISTIDINE BIOSYNTHESIS BIFUNCTIONAL PROTEIN HIS7"/>
    <property type="match status" value="1"/>
</dbReference>
<comment type="catalytic activity">
    <reaction evidence="1 13">
        <text>1-(5-phospho-beta-D-ribosyl)-5'-AMP + H2O = 1-(5-phospho-beta-D-ribosyl)-5-[(5-phospho-beta-D-ribosylamino)methylideneamino]imidazole-4-carboxamide</text>
        <dbReference type="Rhea" id="RHEA:20049"/>
        <dbReference type="ChEBI" id="CHEBI:15377"/>
        <dbReference type="ChEBI" id="CHEBI:58435"/>
        <dbReference type="ChEBI" id="CHEBI:59457"/>
        <dbReference type="EC" id="3.5.4.19"/>
    </reaction>
</comment>
<evidence type="ECO:0000256" key="9">
    <source>
        <dbReference type="ARBA" id="ARBA00022801"/>
    </source>
</evidence>
<dbReference type="Proteomes" id="UP000282656">
    <property type="component" value="Unassembled WGS sequence"/>
</dbReference>
<evidence type="ECO:0000256" key="4">
    <source>
        <dbReference type="ARBA" id="ARBA00005204"/>
    </source>
</evidence>
<keyword evidence="16" id="KW-1185">Reference proteome</keyword>
<dbReference type="InterPro" id="IPR008179">
    <property type="entry name" value="HisE"/>
</dbReference>
<keyword evidence="12 13" id="KW-0511">Multifunctional enzyme</keyword>
<dbReference type="InterPro" id="IPR021130">
    <property type="entry name" value="PRib-ATP_PPHydrolase-like"/>
</dbReference>
<comment type="similarity">
    <text evidence="6 13">In the N-terminal section; belongs to the PRA-CH family.</text>
</comment>
<comment type="similarity">
    <text evidence="5 13">In the C-terminal section; belongs to the PRA-PH family.</text>
</comment>
<dbReference type="SUPFAM" id="SSF101386">
    <property type="entry name" value="all-alpha NTP pyrophosphatases"/>
    <property type="match status" value="1"/>
</dbReference>
<evidence type="ECO:0000256" key="1">
    <source>
        <dbReference type="ARBA" id="ARBA00000024"/>
    </source>
</evidence>
<comment type="catalytic activity">
    <reaction evidence="2 13">
        <text>1-(5-phospho-beta-D-ribosyl)-ATP + H2O = 1-(5-phospho-beta-D-ribosyl)-5'-AMP + diphosphate + H(+)</text>
        <dbReference type="Rhea" id="RHEA:22828"/>
        <dbReference type="ChEBI" id="CHEBI:15377"/>
        <dbReference type="ChEBI" id="CHEBI:15378"/>
        <dbReference type="ChEBI" id="CHEBI:33019"/>
        <dbReference type="ChEBI" id="CHEBI:59457"/>
        <dbReference type="ChEBI" id="CHEBI:73183"/>
        <dbReference type="EC" id="3.6.1.31"/>
    </reaction>
</comment>
<evidence type="ECO:0000256" key="11">
    <source>
        <dbReference type="ARBA" id="ARBA00023102"/>
    </source>
</evidence>
<accession>A0A3A8R279</accession>
<dbReference type="InterPro" id="IPR038019">
    <property type="entry name" value="PRib_AMP_CycHydrolase_sf"/>
</dbReference>
<dbReference type="GO" id="GO:0004636">
    <property type="term" value="F:phosphoribosyl-ATP diphosphatase activity"/>
    <property type="evidence" value="ECO:0007669"/>
    <property type="project" value="UniProtKB-UniRule"/>
</dbReference>
<comment type="caution">
    <text evidence="15">The sequence shown here is derived from an EMBL/GenBank/DDBJ whole genome shotgun (WGS) entry which is preliminary data.</text>
</comment>
<organism evidence="15 16">
    <name type="scientific">Corallococcus interemptor</name>
    <dbReference type="NCBI Taxonomy" id="2316720"/>
    <lineage>
        <taxon>Bacteria</taxon>
        <taxon>Pseudomonadati</taxon>
        <taxon>Myxococcota</taxon>
        <taxon>Myxococcia</taxon>
        <taxon>Myxococcales</taxon>
        <taxon>Cystobacterineae</taxon>
        <taxon>Myxococcaceae</taxon>
        <taxon>Corallococcus</taxon>
    </lineage>
</organism>
<dbReference type="GO" id="GO:0005524">
    <property type="term" value="F:ATP binding"/>
    <property type="evidence" value="ECO:0007669"/>
    <property type="project" value="UniProtKB-KW"/>
</dbReference>
<feature type="domain" description="Phosphoribosyl-AMP cyclohydrolase" evidence="14">
    <location>
        <begin position="31"/>
        <end position="102"/>
    </location>
</feature>
<evidence type="ECO:0000256" key="6">
    <source>
        <dbReference type="ARBA" id="ARBA00008299"/>
    </source>
</evidence>
<keyword evidence="9 13" id="KW-0378">Hydrolase</keyword>
<evidence type="ECO:0000256" key="12">
    <source>
        <dbReference type="ARBA" id="ARBA00023268"/>
    </source>
</evidence>
<dbReference type="Pfam" id="PF01503">
    <property type="entry name" value="PRA-PH"/>
    <property type="match status" value="1"/>
</dbReference>
<reference evidence="16" key="1">
    <citation type="submission" date="2018-09" db="EMBL/GenBank/DDBJ databases">
        <authorList>
            <person name="Livingstone P.G."/>
            <person name="Whitworth D.E."/>
        </authorList>
    </citation>
    <scope>NUCLEOTIDE SEQUENCE [LARGE SCALE GENOMIC DNA]</scope>
    <source>
        <strain evidence="16">AB047A</strain>
    </source>
</reference>
<keyword evidence="13" id="KW-0963">Cytoplasm</keyword>
<dbReference type="UniPathway" id="UPA00031">
    <property type="reaction ID" value="UER00007"/>
</dbReference>
<evidence type="ECO:0000256" key="10">
    <source>
        <dbReference type="ARBA" id="ARBA00022840"/>
    </source>
</evidence>
<dbReference type="Gene3D" id="3.10.20.810">
    <property type="entry name" value="Phosphoribosyl-AMP cyclohydrolase"/>
    <property type="match status" value="1"/>
</dbReference>
<dbReference type="PANTHER" id="PTHR42945">
    <property type="entry name" value="HISTIDINE BIOSYNTHESIS BIFUNCTIONAL PROTEIN"/>
    <property type="match status" value="1"/>
</dbReference>
<feature type="region of interest" description="Phosphoribosyl-AMP cyclohydrolase" evidence="13">
    <location>
        <begin position="1"/>
        <end position="109"/>
    </location>
</feature>
<dbReference type="EC" id="3.5.4.19" evidence="13"/>
<evidence type="ECO:0000256" key="5">
    <source>
        <dbReference type="ARBA" id="ARBA00007731"/>
    </source>
</evidence>
<dbReference type="InterPro" id="IPR023019">
    <property type="entry name" value="His_synth_HisIE"/>
</dbReference>
<dbReference type="NCBIfam" id="TIGR03188">
    <property type="entry name" value="histidine_hisI"/>
    <property type="match status" value="1"/>
</dbReference>
<evidence type="ECO:0000256" key="2">
    <source>
        <dbReference type="ARBA" id="ARBA00001460"/>
    </source>
</evidence>
<proteinExistence type="inferred from homology"/>
<dbReference type="EC" id="3.6.1.31" evidence="13"/>
<name>A0A3A8R279_9BACT</name>
<dbReference type="OrthoDB" id="9795769at2"/>
<evidence type="ECO:0000313" key="16">
    <source>
        <dbReference type="Proteomes" id="UP000282656"/>
    </source>
</evidence>
<keyword evidence="11 13" id="KW-0368">Histidine biosynthesis</keyword>
<protein>
    <recommendedName>
        <fullName evidence="13">Histidine biosynthesis bifunctional protein HisIE</fullName>
    </recommendedName>
    <domain>
        <recommendedName>
            <fullName evidence="13">Phosphoribosyl-AMP cyclohydrolase</fullName>
            <shortName evidence="13">PRA-CH</shortName>
            <ecNumber evidence="13">3.5.4.19</ecNumber>
        </recommendedName>
    </domain>
    <domain>
        <recommendedName>
            <fullName evidence="13">Phosphoribosyl-ATP pyrophosphatase</fullName>
            <shortName evidence="13">PRA-PH</shortName>
            <ecNumber evidence="13">3.6.1.31</ecNumber>
        </recommendedName>
    </domain>
</protein>
<dbReference type="HAMAP" id="MF_01019">
    <property type="entry name" value="HisIE"/>
    <property type="match status" value="1"/>
</dbReference>
<feature type="region of interest" description="Phosphoribosyl-ATP pyrophosphohydrolase" evidence="13">
    <location>
        <begin position="110"/>
        <end position="205"/>
    </location>
</feature>
<sequence length="205" mass="21928">MTLDLSKLNFDKGQGLVTVVTQDASTGDVLMVAHADREALERTLATGEMHYRSRTRGLWHKGATSGNTQQVISLTADCDGDAVLARVRKAGPACHTGEETCFGEGHWDALAHLDATLAARASGPPPEGAKPSYTRRLLEDRNLRLKKLGEEAAELVTACADADTHRAAEEAADVLFHVLVAVRSLGLTLDDVKAVLAARARPRVP</sequence>
<dbReference type="GO" id="GO:0005737">
    <property type="term" value="C:cytoplasm"/>
    <property type="evidence" value="ECO:0007669"/>
    <property type="project" value="UniProtKB-SubCell"/>
</dbReference>
<dbReference type="EMBL" id="RAWM01000033">
    <property type="protein sequence ID" value="RKH69424.1"/>
    <property type="molecule type" value="Genomic_DNA"/>
</dbReference>
<keyword evidence="10 13" id="KW-0067">ATP-binding</keyword>
<dbReference type="RefSeq" id="WP_120549856.1">
    <property type="nucleotide sequence ID" value="NZ_RAWM01000033.1"/>
</dbReference>
<comment type="pathway">
    <text evidence="3 13">Amino-acid biosynthesis; L-histidine biosynthesis; L-histidine from 5-phospho-alpha-D-ribose 1-diphosphate: step 3/9.</text>
</comment>
<gene>
    <name evidence="13" type="primary">hisI</name>
    <name evidence="13" type="synonym">hisIE</name>
    <name evidence="15" type="ORF">D7X96_14880</name>
</gene>
<evidence type="ECO:0000256" key="13">
    <source>
        <dbReference type="HAMAP-Rule" id="MF_01019"/>
    </source>
</evidence>
<evidence type="ECO:0000313" key="15">
    <source>
        <dbReference type="EMBL" id="RKH69424.1"/>
    </source>
</evidence>
<dbReference type="NCBIfam" id="NF000768">
    <property type="entry name" value="PRK00051.1"/>
    <property type="match status" value="1"/>
</dbReference>
<dbReference type="AlphaFoldDB" id="A0A3A8R279"/>